<proteinExistence type="predicted"/>
<dbReference type="EMBL" id="ACYE01000424">
    <property type="protein sequence ID" value="EFE38107.1"/>
    <property type="molecule type" value="Genomic_DNA"/>
</dbReference>
<protein>
    <submittedName>
        <fullName evidence="2">Uncharacterized protein</fullName>
    </submittedName>
</protein>
<sequence length="137" mass="14759">MACLLPPRSHLWAWQLHTWPPRTRSQPCLSTVEISAIGHAQSPRRSTHEAACNRAKTASRAKQGMLTPVVAVDSCRHQLAGAFPAAAAAATQGRAHHTGDGREGPACLQRSETVSEGCNIDEEEEVGEEEDVEEAQV</sequence>
<feature type="compositionally biased region" description="Acidic residues" evidence="1">
    <location>
        <begin position="119"/>
        <end position="137"/>
    </location>
</feature>
<dbReference type="KEGG" id="tve:TRV_07228"/>
<dbReference type="RefSeq" id="XP_003018752.1">
    <property type="nucleotide sequence ID" value="XM_003018706.1"/>
</dbReference>
<evidence type="ECO:0000313" key="3">
    <source>
        <dbReference type="Proteomes" id="UP000008383"/>
    </source>
</evidence>
<keyword evidence="3" id="KW-1185">Reference proteome</keyword>
<reference evidence="3" key="1">
    <citation type="journal article" date="2011" name="Genome Biol.">
        <title>Comparative and functional genomics provide insights into the pathogenicity of dermatophytic fungi.</title>
        <authorList>
            <person name="Burmester A."/>
            <person name="Shelest E."/>
            <person name="Gloeckner G."/>
            <person name="Heddergott C."/>
            <person name="Schindler S."/>
            <person name="Staib P."/>
            <person name="Heidel A."/>
            <person name="Felder M."/>
            <person name="Petzold A."/>
            <person name="Szafranski K."/>
            <person name="Feuermann M."/>
            <person name="Pedruzzi I."/>
            <person name="Priebe S."/>
            <person name="Groth M."/>
            <person name="Winkler R."/>
            <person name="Li W."/>
            <person name="Kniemeyer O."/>
            <person name="Schroeckh V."/>
            <person name="Hertweck C."/>
            <person name="Hube B."/>
            <person name="White T.C."/>
            <person name="Platzer M."/>
            <person name="Guthke R."/>
            <person name="Heitman J."/>
            <person name="Woestemeyer J."/>
            <person name="Zipfel P.F."/>
            <person name="Monod M."/>
            <person name="Brakhage A.A."/>
        </authorList>
    </citation>
    <scope>NUCLEOTIDE SEQUENCE [LARGE SCALE GENOMIC DNA]</scope>
    <source>
        <strain evidence="3">HKI 0517</strain>
    </source>
</reference>
<dbReference type="AlphaFoldDB" id="D4DJ62"/>
<organism evidence="2 3">
    <name type="scientific">Trichophyton verrucosum (strain HKI 0517)</name>
    <dbReference type="NCBI Taxonomy" id="663202"/>
    <lineage>
        <taxon>Eukaryota</taxon>
        <taxon>Fungi</taxon>
        <taxon>Dikarya</taxon>
        <taxon>Ascomycota</taxon>
        <taxon>Pezizomycotina</taxon>
        <taxon>Eurotiomycetes</taxon>
        <taxon>Eurotiomycetidae</taxon>
        <taxon>Onygenales</taxon>
        <taxon>Arthrodermataceae</taxon>
        <taxon>Trichophyton</taxon>
    </lineage>
</organism>
<evidence type="ECO:0000313" key="2">
    <source>
        <dbReference type="EMBL" id="EFE38107.1"/>
    </source>
</evidence>
<name>D4DJ62_TRIVH</name>
<feature type="region of interest" description="Disordered" evidence="1">
    <location>
        <begin position="86"/>
        <end position="137"/>
    </location>
</feature>
<accession>D4DJ62</accession>
<dbReference type="Proteomes" id="UP000008383">
    <property type="component" value="Unassembled WGS sequence"/>
</dbReference>
<gene>
    <name evidence="2" type="ORF">TRV_07228</name>
</gene>
<dbReference type="GeneID" id="9581152"/>
<comment type="caution">
    <text evidence="2">The sequence shown here is derived from an EMBL/GenBank/DDBJ whole genome shotgun (WGS) entry which is preliminary data.</text>
</comment>
<dbReference type="HOGENOM" id="CLU_1866588_0_0_1"/>
<evidence type="ECO:0000256" key="1">
    <source>
        <dbReference type="SAM" id="MobiDB-lite"/>
    </source>
</evidence>